<evidence type="ECO:0000256" key="1">
    <source>
        <dbReference type="SAM" id="Phobius"/>
    </source>
</evidence>
<dbReference type="AlphaFoldDB" id="A0A0S2HWE3"/>
<keyword evidence="1" id="KW-1133">Transmembrane helix</keyword>
<dbReference type="KEGG" id="blq:L21SP5_00696"/>
<keyword evidence="3" id="KW-1185">Reference proteome</keyword>
<name>A0A0S2HWE3_9BACT</name>
<sequence>MIDGFSLIKLLTVSALITLSMIFLSPTQSAKYTAIIILIPRFLAAFNSLIRVLFFCDLKPGKFAEDQSVELLSLPDKNRTRIILID</sequence>
<reference evidence="2 3" key="1">
    <citation type="submission" date="2015-11" db="EMBL/GenBank/DDBJ databases">
        <title>Description and complete genome sequence of a novel strain predominating in hypersaline microbial mats and representing a new family of the Bacteriodetes phylum.</title>
        <authorList>
            <person name="Spring S."/>
            <person name="Bunk B."/>
            <person name="Sproer C."/>
            <person name="Klenk H.-P."/>
        </authorList>
    </citation>
    <scope>NUCLEOTIDE SEQUENCE [LARGE SCALE GENOMIC DNA]</scope>
    <source>
        <strain evidence="2 3">L21-Spi-D4</strain>
    </source>
</reference>
<keyword evidence="1" id="KW-0812">Transmembrane</keyword>
<keyword evidence="1" id="KW-0472">Membrane</keyword>
<organism evidence="2 3">
    <name type="scientific">Salinivirga cyanobacteriivorans</name>
    <dbReference type="NCBI Taxonomy" id="1307839"/>
    <lineage>
        <taxon>Bacteria</taxon>
        <taxon>Pseudomonadati</taxon>
        <taxon>Bacteroidota</taxon>
        <taxon>Bacteroidia</taxon>
        <taxon>Bacteroidales</taxon>
        <taxon>Salinivirgaceae</taxon>
        <taxon>Salinivirga</taxon>
    </lineage>
</organism>
<feature type="transmembrane region" description="Helical" evidence="1">
    <location>
        <begin position="7"/>
        <end position="26"/>
    </location>
</feature>
<evidence type="ECO:0000313" key="3">
    <source>
        <dbReference type="Proteomes" id="UP000064893"/>
    </source>
</evidence>
<protein>
    <submittedName>
        <fullName evidence="2">Uncharacterized protein</fullName>
    </submittedName>
</protein>
<dbReference type="EMBL" id="CP013118">
    <property type="protein sequence ID" value="ALO14368.1"/>
    <property type="molecule type" value="Genomic_DNA"/>
</dbReference>
<accession>A0A0S2HWE3</accession>
<proteinExistence type="predicted"/>
<gene>
    <name evidence="2" type="ORF">L21SP5_00696</name>
</gene>
<dbReference type="Proteomes" id="UP000064893">
    <property type="component" value="Chromosome"/>
</dbReference>
<feature type="transmembrane region" description="Helical" evidence="1">
    <location>
        <begin position="32"/>
        <end position="54"/>
    </location>
</feature>
<evidence type="ECO:0000313" key="2">
    <source>
        <dbReference type="EMBL" id="ALO14368.1"/>
    </source>
</evidence>